<keyword evidence="2" id="KW-1185">Reference proteome</keyword>
<keyword evidence="1" id="KW-0238">DNA-binding</keyword>
<dbReference type="Proteomes" id="UP000436006">
    <property type="component" value="Unassembled WGS sequence"/>
</dbReference>
<gene>
    <name evidence="1" type="ORF">GO755_04595</name>
</gene>
<sequence>MKMIVRSEVRSELASYVPAAPKVVALPDFPSKRQTKEALGVTNMTLTNWSKPTKERPALLIPFKIGSRIRYRREDVLALLNDPKRLSAIQNKVSE</sequence>
<evidence type="ECO:0000313" key="1">
    <source>
        <dbReference type="EMBL" id="MVM29301.1"/>
    </source>
</evidence>
<reference evidence="1 2" key="1">
    <citation type="submission" date="2019-12" db="EMBL/GenBank/DDBJ databases">
        <title>Spirosoma sp. HMF4905 genome sequencing and assembly.</title>
        <authorList>
            <person name="Kang H."/>
            <person name="Cha I."/>
            <person name="Kim H."/>
            <person name="Joh K."/>
        </authorList>
    </citation>
    <scope>NUCLEOTIDE SEQUENCE [LARGE SCALE GENOMIC DNA]</scope>
    <source>
        <strain evidence="1 2">HMF4905</strain>
    </source>
</reference>
<comment type="caution">
    <text evidence="1">The sequence shown here is derived from an EMBL/GenBank/DDBJ whole genome shotgun (WGS) entry which is preliminary data.</text>
</comment>
<protein>
    <submittedName>
        <fullName evidence="1">DNA-binding protein</fullName>
    </submittedName>
</protein>
<dbReference type="GO" id="GO:0003677">
    <property type="term" value="F:DNA binding"/>
    <property type="evidence" value="ECO:0007669"/>
    <property type="project" value="UniProtKB-KW"/>
</dbReference>
<accession>A0A7K1S654</accession>
<dbReference type="EMBL" id="WPIN01000002">
    <property type="protein sequence ID" value="MVM29301.1"/>
    <property type="molecule type" value="Genomic_DNA"/>
</dbReference>
<evidence type="ECO:0000313" key="2">
    <source>
        <dbReference type="Proteomes" id="UP000436006"/>
    </source>
</evidence>
<dbReference type="AlphaFoldDB" id="A0A7K1S654"/>
<organism evidence="1 2">
    <name type="scientific">Spirosoma arboris</name>
    <dbReference type="NCBI Taxonomy" id="2682092"/>
    <lineage>
        <taxon>Bacteria</taxon>
        <taxon>Pseudomonadati</taxon>
        <taxon>Bacteroidota</taxon>
        <taxon>Cytophagia</taxon>
        <taxon>Cytophagales</taxon>
        <taxon>Cytophagaceae</taxon>
        <taxon>Spirosoma</taxon>
    </lineage>
</organism>
<proteinExistence type="predicted"/>
<name>A0A7K1S654_9BACT</name>